<sequence length="355" mass="39871">MEVFLLGVVITQTSSYFSKYPRDPPHLKFLVTILALSLTIKACMDIATVYTNIIFHRILRPDELMPVPTLLAPILGAVPLLASQAYLCYRIWAVSQRWLPSILGVFGTLLTLSFYLVFFIYRSALDSTLGFLNLRKYSLKGDTRDAEQPALTLLAASKYSQVTDTYLSLTLAYYLLQKRKNAVSERLDSILVRLALLSVTTCLPPALITVIMAILEIAKTKIAAVLVGGVYTLCILYTREWRFISPRLRTGTYIEDPTLTFVVNSREELVRDAIVCSSDRASNARAGGIMERSETITHAIELGDVSKADESCERSGTHPNRSDPKNWKRKYNRKGSELGVEVEVEITRTIERMES</sequence>
<evidence type="ECO:0000256" key="1">
    <source>
        <dbReference type="SAM" id="MobiDB-lite"/>
    </source>
</evidence>
<dbReference type="AlphaFoldDB" id="A0A238FL62"/>
<dbReference type="EMBL" id="FMSP01000019">
    <property type="protein sequence ID" value="SCV73997.1"/>
    <property type="molecule type" value="Genomic_DNA"/>
</dbReference>
<reference evidence="4" key="1">
    <citation type="submission" date="2016-09" db="EMBL/GenBank/DDBJ databases">
        <authorList>
            <person name="Jeantristanb JTB J.-T."/>
            <person name="Ricardo R."/>
        </authorList>
    </citation>
    <scope>NUCLEOTIDE SEQUENCE [LARGE SCALE GENOMIC DNA]</scope>
</reference>
<evidence type="ECO:0000313" key="4">
    <source>
        <dbReference type="Proteomes" id="UP000198372"/>
    </source>
</evidence>
<evidence type="ECO:0000256" key="2">
    <source>
        <dbReference type="SAM" id="Phobius"/>
    </source>
</evidence>
<feature type="transmembrane region" description="Helical" evidence="2">
    <location>
        <begin position="190"/>
        <end position="215"/>
    </location>
</feature>
<protein>
    <submittedName>
        <fullName evidence="3">BQ2448_6427 protein</fullName>
    </submittedName>
</protein>
<feature type="compositionally biased region" description="Basic and acidic residues" evidence="1">
    <location>
        <begin position="307"/>
        <end position="326"/>
    </location>
</feature>
<gene>
    <name evidence="3" type="ORF">BQ2448_6427</name>
</gene>
<proteinExistence type="predicted"/>
<keyword evidence="2" id="KW-0812">Transmembrane</keyword>
<feature type="transmembrane region" description="Helical" evidence="2">
    <location>
        <begin position="31"/>
        <end position="55"/>
    </location>
</feature>
<feature type="transmembrane region" description="Helical" evidence="2">
    <location>
        <begin position="221"/>
        <end position="239"/>
    </location>
</feature>
<keyword evidence="2" id="KW-0472">Membrane</keyword>
<dbReference type="OrthoDB" id="3268841at2759"/>
<evidence type="ECO:0000313" key="3">
    <source>
        <dbReference type="EMBL" id="SCV73997.1"/>
    </source>
</evidence>
<keyword evidence="2" id="KW-1133">Transmembrane helix</keyword>
<name>A0A238FL62_9BASI</name>
<feature type="transmembrane region" description="Helical" evidence="2">
    <location>
        <begin position="98"/>
        <end position="121"/>
    </location>
</feature>
<feature type="region of interest" description="Disordered" evidence="1">
    <location>
        <begin position="307"/>
        <end position="330"/>
    </location>
</feature>
<feature type="transmembrane region" description="Helical" evidence="2">
    <location>
        <begin position="67"/>
        <end position="92"/>
    </location>
</feature>
<accession>A0A238FL62</accession>
<dbReference type="Proteomes" id="UP000198372">
    <property type="component" value="Unassembled WGS sequence"/>
</dbReference>
<keyword evidence="4" id="KW-1185">Reference proteome</keyword>
<organism evidence="3 4">
    <name type="scientific">Microbotryum intermedium</name>
    <dbReference type="NCBI Taxonomy" id="269621"/>
    <lineage>
        <taxon>Eukaryota</taxon>
        <taxon>Fungi</taxon>
        <taxon>Dikarya</taxon>
        <taxon>Basidiomycota</taxon>
        <taxon>Pucciniomycotina</taxon>
        <taxon>Microbotryomycetes</taxon>
        <taxon>Microbotryales</taxon>
        <taxon>Microbotryaceae</taxon>
        <taxon>Microbotryum</taxon>
    </lineage>
</organism>